<keyword evidence="4" id="KW-1185">Reference proteome</keyword>
<gene>
    <name evidence="3" type="ORF">ACFSUC_13380</name>
</gene>
<evidence type="ECO:0000313" key="3">
    <source>
        <dbReference type="EMBL" id="MFD2672554.1"/>
    </source>
</evidence>
<feature type="chain" id="PRO_5046833992" evidence="1">
    <location>
        <begin position="25"/>
        <end position="389"/>
    </location>
</feature>
<dbReference type="PROSITE" id="PS51272">
    <property type="entry name" value="SLH"/>
    <property type="match status" value="3"/>
</dbReference>
<dbReference type="PANTHER" id="PTHR43308">
    <property type="entry name" value="OUTER MEMBRANE PROTEIN ALPHA-RELATED"/>
    <property type="match status" value="1"/>
</dbReference>
<dbReference type="PANTHER" id="PTHR43308:SF5">
    <property type="entry name" value="S-LAYER PROTEIN _ PEPTIDOGLYCAN ENDO-BETA-N-ACETYLGLUCOSAMINIDASE"/>
    <property type="match status" value="1"/>
</dbReference>
<evidence type="ECO:0000256" key="1">
    <source>
        <dbReference type="SAM" id="SignalP"/>
    </source>
</evidence>
<dbReference type="EMBL" id="JBHUMM010000042">
    <property type="protein sequence ID" value="MFD2672554.1"/>
    <property type="molecule type" value="Genomic_DNA"/>
</dbReference>
<sequence>MSKRWMKLGLSLILFLAAALPVWGAEVDQEKEGSVFDPVLGSTWDERRSLYELLRLDVSSYEIGQVISSKPYVVVSAKDEKSKDAFVKLRIWNGMLSRSEQGLDVAWDELWLNAQGKVTLSVIEDWVYMENYFSAKSQSYYRTEDYIGKIPFIADIPTDQEAAAKGEMNITEDGSYNLYNMQFEDFSLYENTEEAVKLAEEAPVIMPVEVPGDALTHWSRDFIAQLMKAGIIAGFPDGTIKPKKQLTKGEFVALLVRALELPTDDPALETGYPDAKGTWVAVELAAAEQVRLVSKGNGHSFEPAKGITRIEMAVMLYRAAELEKQYGQADAKVFRDTDDLTVYQRQALDVVTRLGWINGYEDKTFKPHHTLTRAEAFTVISIMYEQINE</sequence>
<dbReference type="InterPro" id="IPR001119">
    <property type="entry name" value="SLH_dom"/>
</dbReference>
<proteinExistence type="predicted"/>
<feature type="domain" description="SLH" evidence="2">
    <location>
        <begin position="206"/>
        <end position="269"/>
    </location>
</feature>
<dbReference type="InterPro" id="IPR051465">
    <property type="entry name" value="Cell_Envelope_Struct_Comp"/>
</dbReference>
<organism evidence="3 4">
    <name type="scientific">Marinicrinis sediminis</name>
    <dbReference type="NCBI Taxonomy" id="1652465"/>
    <lineage>
        <taxon>Bacteria</taxon>
        <taxon>Bacillati</taxon>
        <taxon>Bacillota</taxon>
        <taxon>Bacilli</taxon>
        <taxon>Bacillales</taxon>
        <taxon>Paenibacillaceae</taxon>
    </lineage>
</organism>
<protein>
    <submittedName>
        <fullName evidence="3">S-layer homology domain-containing protein</fullName>
    </submittedName>
</protein>
<name>A0ABW5RDS5_9BACL</name>
<dbReference type="Proteomes" id="UP001597497">
    <property type="component" value="Unassembled WGS sequence"/>
</dbReference>
<dbReference type="RefSeq" id="WP_379930118.1">
    <property type="nucleotide sequence ID" value="NZ_JBHUMM010000042.1"/>
</dbReference>
<evidence type="ECO:0000259" key="2">
    <source>
        <dbReference type="PROSITE" id="PS51272"/>
    </source>
</evidence>
<evidence type="ECO:0000313" key="4">
    <source>
        <dbReference type="Proteomes" id="UP001597497"/>
    </source>
</evidence>
<feature type="domain" description="SLH" evidence="2">
    <location>
        <begin position="331"/>
        <end position="389"/>
    </location>
</feature>
<comment type="caution">
    <text evidence="3">The sequence shown here is derived from an EMBL/GenBank/DDBJ whole genome shotgun (WGS) entry which is preliminary data.</text>
</comment>
<feature type="domain" description="SLH" evidence="2">
    <location>
        <begin position="270"/>
        <end position="330"/>
    </location>
</feature>
<accession>A0ABW5RDS5</accession>
<feature type="signal peptide" evidence="1">
    <location>
        <begin position="1"/>
        <end position="24"/>
    </location>
</feature>
<reference evidence="4" key="1">
    <citation type="journal article" date="2019" name="Int. J. Syst. Evol. Microbiol.">
        <title>The Global Catalogue of Microorganisms (GCM) 10K type strain sequencing project: providing services to taxonomists for standard genome sequencing and annotation.</title>
        <authorList>
            <consortium name="The Broad Institute Genomics Platform"/>
            <consortium name="The Broad Institute Genome Sequencing Center for Infectious Disease"/>
            <person name="Wu L."/>
            <person name="Ma J."/>
        </authorList>
    </citation>
    <scope>NUCLEOTIDE SEQUENCE [LARGE SCALE GENOMIC DNA]</scope>
    <source>
        <strain evidence="4">KCTC 33676</strain>
    </source>
</reference>
<keyword evidence="1" id="KW-0732">Signal</keyword>
<dbReference type="Pfam" id="PF00395">
    <property type="entry name" value="SLH"/>
    <property type="match status" value="2"/>
</dbReference>